<dbReference type="eggNOG" id="COG0266">
    <property type="taxonomic scope" value="Bacteria"/>
</dbReference>
<keyword evidence="12 15" id="KW-0511">Multifunctional enzyme</keyword>
<feature type="binding site" evidence="15">
    <location>
        <position position="91"/>
    </location>
    <ligand>
        <name>DNA</name>
        <dbReference type="ChEBI" id="CHEBI:16991"/>
    </ligand>
</feature>
<dbReference type="EMBL" id="CCSB01000001">
    <property type="protein sequence ID" value="CDZ75864.1"/>
    <property type="molecule type" value="Genomic_DNA"/>
</dbReference>
<comment type="similarity">
    <text evidence="2 15">Belongs to the FPG family.</text>
</comment>
<dbReference type="InterPro" id="IPR020629">
    <property type="entry name" value="FPG_Glyclase"/>
</dbReference>
<proteinExistence type="inferred from homology"/>
<organism evidence="18 19">
    <name type="scientific">Legionella massiliensis</name>
    <dbReference type="NCBI Taxonomy" id="1034943"/>
    <lineage>
        <taxon>Bacteria</taxon>
        <taxon>Pseudomonadati</taxon>
        <taxon>Pseudomonadota</taxon>
        <taxon>Gammaproteobacteria</taxon>
        <taxon>Legionellales</taxon>
        <taxon>Legionellaceae</taxon>
        <taxon>Legionella</taxon>
    </lineage>
</organism>
<dbReference type="SUPFAM" id="SSF46946">
    <property type="entry name" value="S13-like H2TH domain"/>
    <property type="match status" value="1"/>
</dbReference>
<dbReference type="GO" id="GO:0006284">
    <property type="term" value="P:base-excision repair"/>
    <property type="evidence" value="ECO:0007669"/>
    <property type="project" value="InterPro"/>
</dbReference>
<dbReference type="Gene3D" id="1.10.8.50">
    <property type="match status" value="1"/>
</dbReference>
<comment type="catalytic activity">
    <reaction evidence="14 15">
        <text>2'-deoxyribonucleotide-(2'-deoxyribose 5'-phosphate)-2'-deoxyribonucleotide-DNA = a 3'-end 2'-deoxyribonucleotide-(2,3-dehydro-2,3-deoxyribose 5'-phosphate)-DNA + a 5'-end 5'-phospho-2'-deoxyribonucleoside-DNA + H(+)</text>
        <dbReference type="Rhea" id="RHEA:66592"/>
        <dbReference type="Rhea" id="RHEA-COMP:13180"/>
        <dbReference type="Rhea" id="RHEA-COMP:16897"/>
        <dbReference type="Rhea" id="RHEA-COMP:17067"/>
        <dbReference type="ChEBI" id="CHEBI:15378"/>
        <dbReference type="ChEBI" id="CHEBI:136412"/>
        <dbReference type="ChEBI" id="CHEBI:157695"/>
        <dbReference type="ChEBI" id="CHEBI:167181"/>
        <dbReference type="EC" id="4.2.99.18"/>
    </reaction>
</comment>
<dbReference type="SUPFAM" id="SSF81624">
    <property type="entry name" value="N-terminal domain of MutM-like DNA repair proteins"/>
    <property type="match status" value="1"/>
</dbReference>
<dbReference type="PANTHER" id="PTHR22993">
    <property type="entry name" value="FORMAMIDOPYRIMIDINE-DNA GLYCOSYLASE"/>
    <property type="match status" value="1"/>
</dbReference>
<dbReference type="EC" id="4.2.99.18" evidence="15"/>
<keyword evidence="4 15" id="KW-0479">Metal-binding</keyword>
<feature type="active site" description="Proton donor; for delta-elimination activity" evidence="15">
    <location>
        <position position="261"/>
    </location>
</feature>
<dbReference type="GO" id="GO:0034039">
    <property type="term" value="F:8-oxo-7,8-dihydroguanine DNA N-glycosylase activity"/>
    <property type="evidence" value="ECO:0007669"/>
    <property type="project" value="TreeGrafter"/>
</dbReference>
<dbReference type="SMART" id="SM01232">
    <property type="entry name" value="H2TH"/>
    <property type="match status" value="1"/>
</dbReference>
<dbReference type="AlphaFoldDB" id="A0A078KVT0"/>
<dbReference type="GO" id="GO:0008270">
    <property type="term" value="F:zinc ion binding"/>
    <property type="evidence" value="ECO:0007669"/>
    <property type="project" value="UniProtKB-UniRule"/>
</dbReference>
<evidence type="ECO:0000256" key="11">
    <source>
        <dbReference type="ARBA" id="ARBA00023239"/>
    </source>
</evidence>
<comment type="subunit">
    <text evidence="3 15">Monomer.</text>
</comment>
<name>A0A078KVT0_9GAMM</name>
<dbReference type="PROSITE" id="PS01242">
    <property type="entry name" value="ZF_FPG_1"/>
    <property type="match status" value="1"/>
</dbReference>
<reference evidence="18 19" key="1">
    <citation type="submission" date="2014-06" db="EMBL/GenBank/DDBJ databases">
        <authorList>
            <person name="Urmite Genomes Urmite Genomes"/>
        </authorList>
    </citation>
    <scope>NUCLEOTIDE SEQUENCE [LARGE SCALE GENOMIC DNA]</scope>
</reference>
<feature type="active site" description="Proton donor; for beta-elimination activity" evidence="15">
    <location>
        <position position="58"/>
    </location>
</feature>
<evidence type="ECO:0000256" key="10">
    <source>
        <dbReference type="ARBA" id="ARBA00023204"/>
    </source>
</evidence>
<dbReference type="InterPro" id="IPR012319">
    <property type="entry name" value="FPG_cat"/>
</dbReference>
<dbReference type="InterPro" id="IPR015886">
    <property type="entry name" value="H2TH_FPG"/>
</dbReference>
<dbReference type="Gene3D" id="3.20.190.10">
    <property type="entry name" value="MutM-like, N-terminal"/>
    <property type="match status" value="1"/>
</dbReference>
<dbReference type="NCBIfam" id="TIGR00577">
    <property type="entry name" value="fpg"/>
    <property type="match status" value="1"/>
</dbReference>
<dbReference type="GO" id="GO:0003684">
    <property type="term" value="F:damaged DNA binding"/>
    <property type="evidence" value="ECO:0007669"/>
    <property type="project" value="InterPro"/>
</dbReference>
<dbReference type="FunFam" id="3.20.190.10:FF:000001">
    <property type="entry name" value="Formamidopyrimidine-DNA glycosylase"/>
    <property type="match status" value="1"/>
</dbReference>
<keyword evidence="5 15" id="KW-0227">DNA damage</keyword>
<dbReference type="STRING" id="1034943.BN59_00123"/>
<dbReference type="Pfam" id="PF01149">
    <property type="entry name" value="Fapy_DNA_glyco"/>
    <property type="match status" value="1"/>
</dbReference>
<evidence type="ECO:0000259" key="16">
    <source>
        <dbReference type="PROSITE" id="PS51066"/>
    </source>
</evidence>
<keyword evidence="9 15" id="KW-0238">DNA-binding</keyword>
<feature type="domain" description="FPG-type" evidence="16">
    <location>
        <begin position="237"/>
        <end position="271"/>
    </location>
</feature>
<evidence type="ECO:0000256" key="6">
    <source>
        <dbReference type="ARBA" id="ARBA00022771"/>
    </source>
</evidence>
<feature type="binding site" evidence="15">
    <location>
        <position position="110"/>
    </location>
    <ligand>
        <name>DNA</name>
        <dbReference type="ChEBI" id="CHEBI:16991"/>
    </ligand>
</feature>
<evidence type="ECO:0000313" key="19">
    <source>
        <dbReference type="Proteomes" id="UP000044071"/>
    </source>
</evidence>
<comment type="function">
    <text evidence="15">Involved in base excision repair of DNA damaged by oxidation or by mutagenic agents. Acts as DNA glycosylase that recognizes and removes damaged bases. Has a preference for oxidized purines, such as 7,8-dihydro-8-oxoguanine (8-oxoG). Has AP (apurinic/apyrimidinic) lyase activity and introduces nicks in the DNA strand. Cleaves the DNA backbone by beta-delta elimination to generate a single-strand break at the site of the removed base with both 3'- and 5'-phosphates.</text>
</comment>
<evidence type="ECO:0000256" key="14">
    <source>
        <dbReference type="ARBA" id="ARBA00044632"/>
    </source>
</evidence>
<dbReference type="InterPro" id="IPR000214">
    <property type="entry name" value="Znf_DNA_glyclase/AP_lyase"/>
</dbReference>
<comment type="cofactor">
    <cofactor evidence="15">
        <name>Zn(2+)</name>
        <dbReference type="ChEBI" id="CHEBI:29105"/>
    </cofactor>
    <text evidence="15">Binds 1 zinc ion per subunit.</text>
</comment>
<dbReference type="PROSITE" id="PS51066">
    <property type="entry name" value="ZF_FPG_2"/>
    <property type="match status" value="1"/>
</dbReference>
<keyword evidence="13 15" id="KW-0326">Glycosidase</keyword>
<dbReference type="InterPro" id="IPR035937">
    <property type="entry name" value="FPG_N"/>
</dbReference>
<dbReference type="CDD" id="cd08966">
    <property type="entry name" value="EcFpg-like_N"/>
    <property type="match status" value="1"/>
</dbReference>
<dbReference type="Proteomes" id="UP000044071">
    <property type="component" value="Unassembled WGS sequence"/>
</dbReference>
<keyword evidence="7 15" id="KW-0378">Hydrolase</keyword>
<evidence type="ECO:0000256" key="15">
    <source>
        <dbReference type="HAMAP-Rule" id="MF_00103"/>
    </source>
</evidence>
<evidence type="ECO:0000256" key="4">
    <source>
        <dbReference type="ARBA" id="ARBA00022723"/>
    </source>
</evidence>
<evidence type="ECO:0000256" key="3">
    <source>
        <dbReference type="ARBA" id="ARBA00011245"/>
    </source>
</evidence>
<dbReference type="Pfam" id="PF06831">
    <property type="entry name" value="H2TH"/>
    <property type="match status" value="1"/>
</dbReference>
<dbReference type="InterPro" id="IPR010663">
    <property type="entry name" value="Znf_FPG/IleRS"/>
</dbReference>
<dbReference type="RefSeq" id="WP_043872501.1">
    <property type="nucleotide sequence ID" value="NZ_CCVW01000001.1"/>
</dbReference>
<keyword evidence="11 15" id="KW-0456">Lyase</keyword>
<dbReference type="SMART" id="SM00898">
    <property type="entry name" value="Fapy_DNA_glyco"/>
    <property type="match status" value="1"/>
</dbReference>
<dbReference type="OrthoDB" id="9800855at2"/>
<dbReference type="InterPro" id="IPR010979">
    <property type="entry name" value="Ribosomal_uS13-like_H2TH"/>
</dbReference>
<evidence type="ECO:0000256" key="7">
    <source>
        <dbReference type="ARBA" id="ARBA00022801"/>
    </source>
</evidence>
<dbReference type="FunFam" id="1.10.8.50:FF:000003">
    <property type="entry name" value="Formamidopyrimidine-DNA glycosylase"/>
    <property type="match status" value="1"/>
</dbReference>
<evidence type="ECO:0000256" key="1">
    <source>
        <dbReference type="ARBA" id="ARBA00001668"/>
    </source>
</evidence>
<evidence type="ECO:0000256" key="2">
    <source>
        <dbReference type="ARBA" id="ARBA00009409"/>
    </source>
</evidence>
<feature type="binding site" evidence="15">
    <location>
        <position position="152"/>
    </location>
    <ligand>
        <name>DNA</name>
        <dbReference type="ChEBI" id="CHEBI:16991"/>
    </ligand>
</feature>
<feature type="domain" description="Formamidopyrimidine-DNA glycosylase catalytic" evidence="17">
    <location>
        <begin position="2"/>
        <end position="113"/>
    </location>
</feature>
<dbReference type="NCBIfam" id="NF002211">
    <property type="entry name" value="PRK01103.1"/>
    <property type="match status" value="1"/>
</dbReference>
<accession>A0A078KVT0</accession>
<keyword evidence="19" id="KW-1185">Reference proteome</keyword>
<keyword evidence="8 15" id="KW-0862">Zinc</keyword>
<evidence type="ECO:0000313" key="18">
    <source>
        <dbReference type="EMBL" id="CDZ75864.1"/>
    </source>
</evidence>
<protein>
    <recommendedName>
        <fullName evidence="15">Formamidopyrimidine-DNA glycosylase</fullName>
        <shortName evidence="15">Fapy-DNA glycosylase</shortName>
        <ecNumber evidence="15">3.2.2.23</ecNumber>
    </recommendedName>
    <alternativeName>
        <fullName evidence="15">DNA-(apurinic or apyrimidinic site) lyase MutM</fullName>
        <shortName evidence="15">AP lyase MutM</shortName>
        <ecNumber evidence="15">4.2.99.18</ecNumber>
    </alternativeName>
</protein>
<evidence type="ECO:0000256" key="13">
    <source>
        <dbReference type="ARBA" id="ARBA00023295"/>
    </source>
</evidence>
<feature type="active site" description="Schiff-base intermediate with DNA" evidence="15">
    <location>
        <position position="2"/>
    </location>
</feature>
<dbReference type="PROSITE" id="PS51068">
    <property type="entry name" value="FPG_CAT"/>
    <property type="match status" value="1"/>
</dbReference>
<evidence type="ECO:0000256" key="5">
    <source>
        <dbReference type="ARBA" id="ARBA00022763"/>
    </source>
</evidence>
<evidence type="ECO:0000256" key="12">
    <source>
        <dbReference type="ARBA" id="ARBA00023268"/>
    </source>
</evidence>
<evidence type="ECO:0000256" key="9">
    <source>
        <dbReference type="ARBA" id="ARBA00023125"/>
    </source>
</evidence>
<dbReference type="PANTHER" id="PTHR22993:SF9">
    <property type="entry name" value="FORMAMIDOPYRIMIDINE-DNA GLYCOSYLASE"/>
    <property type="match status" value="1"/>
</dbReference>
<dbReference type="EC" id="3.2.2.23" evidence="15"/>
<dbReference type="GO" id="GO:0140078">
    <property type="term" value="F:class I DNA-(apurinic or apyrimidinic site) endonuclease activity"/>
    <property type="evidence" value="ECO:0007669"/>
    <property type="project" value="UniProtKB-EC"/>
</dbReference>
<evidence type="ECO:0000259" key="17">
    <source>
        <dbReference type="PROSITE" id="PS51068"/>
    </source>
</evidence>
<feature type="active site" description="Proton donor" evidence="15">
    <location>
        <position position="3"/>
    </location>
</feature>
<sequence length="279" mass="31435">MPELPEVETTRRGISPFIIKQTITAVTVRQPQLRFLVSPELNTLCIGREILAVRRRAKYLLLDLSEGYLLNHLGMSGHLRIVDKNTVAGKHDHLDLTLSNGYILRYNDPRRFGLWLYLSSNPEHHRLLCRLGPEPLTDRFDGAYLFRQSRNKQKNIKSFIMTNEVVVGVGNIYATESLFLAGIHPLAPARSLSLPRYERLAQCIKDVLQQAIEAGGTTLRDFYTSDGKPGYFANQLLVYGRANKPCPKCKSLIQALAIGGRNSAFCPNCQKPKEILGNF</sequence>
<keyword evidence="6 15" id="KW-0863">Zinc-finger</keyword>
<dbReference type="Pfam" id="PF06827">
    <property type="entry name" value="zf-FPG_IleRS"/>
    <property type="match status" value="1"/>
</dbReference>
<dbReference type="InterPro" id="IPR015887">
    <property type="entry name" value="DNA_glyclase_Znf_dom_DNA_BS"/>
</dbReference>
<keyword evidence="10 15" id="KW-0234">DNA repair</keyword>
<gene>
    <name evidence="15 18" type="primary">mutM</name>
    <name evidence="15" type="synonym">fpg</name>
    <name evidence="18" type="ORF">BN59_00123</name>
</gene>
<evidence type="ECO:0000256" key="8">
    <source>
        <dbReference type="ARBA" id="ARBA00022833"/>
    </source>
</evidence>
<dbReference type="SUPFAM" id="SSF57716">
    <property type="entry name" value="Glucocorticoid receptor-like (DNA-binding domain)"/>
    <property type="match status" value="1"/>
</dbReference>
<dbReference type="HAMAP" id="MF_00103">
    <property type="entry name" value="Fapy_DNA_glycosyl"/>
    <property type="match status" value="1"/>
</dbReference>
<comment type="catalytic activity">
    <reaction evidence="1 15">
        <text>Hydrolysis of DNA containing ring-opened 7-methylguanine residues, releasing 2,6-diamino-4-hydroxy-5-(N-methyl)formamidopyrimidine.</text>
        <dbReference type="EC" id="3.2.2.23"/>
    </reaction>
</comment>